<dbReference type="RefSeq" id="WP_348392211.1">
    <property type="nucleotide sequence ID" value="NZ_CP134145.1"/>
</dbReference>
<feature type="region of interest" description="Disordered" evidence="6">
    <location>
        <begin position="212"/>
        <end position="231"/>
    </location>
</feature>
<dbReference type="InterPro" id="IPR023828">
    <property type="entry name" value="Peptidase_S8_Ser-AS"/>
</dbReference>
<dbReference type="Proteomes" id="UP001258994">
    <property type="component" value="Chromosome"/>
</dbReference>
<organism evidence="11 12">
    <name type="scientific">Thalassotalea psychrophila</name>
    <dbReference type="NCBI Taxonomy" id="3065647"/>
    <lineage>
        <taxon>Bacteria</taxon>
        <taxon>Pseudomonadati</taxon>
        <taxon>Pseudomonadota</taxon>
        <taxon>Gammaproteobacteria</taxon>
        <taxon>Alteromonadales</taxon>
        <taxon>Colwelliaceae</taxon>
        <taxon>Thalassotalea</taxon>
    </lineage>
</organism>
<feature type="domain" description="Peptidase S8/S53" evidence="7">
    <location>
        <begin position="197"/>
        <end position="667"/>
    </location>
</feature>
<dbReference type="PROSITE" id="PS51892">
    <property type="entry name" value="SUBTILASE"/>
    <property type="match status" value="1"/>
</dbReference>
<gene>
    <name evidence="11" type="ORF">RGQ13_03685</name>
</gene>
<dbReference type="CDD" id="cd04852">
    <property type="entry name" value="Peptidases_S8_3"/>
    <property type="match status" value="1"/>
</dbReference>
<keyword evidence="2 5" id="KW-0645">Protease</keyword>
<dbReference type="InterPro" id="IPR003137">
    <property type="entry name" value="PA_domain"/>
</dbReference>
<dbReference type="SUPFAM" id="SSF52743">
    <property type="entry name" value="Subtilisin-like"/>
    <property type="match status" value="1"/>
</dbReference>
<keyword evidence="12" id="KW-1185">Reference proteome</keyword>
<feature type="active site" description="Charge relay system" evidence="5">
    <location>
        <position position="291"/>
    </location>
</feature>
<evidence type="ECO:0000256" key="6">
    <source>
        <dbReference type="SAM" id="MobiDB-lite"/>
    </source>
</evidence>
<dbReference type="PROSITE" id="PS51257">
    <property type="entry name" value="PROKAR_LIPOPROTEIN"/>
    <property type="match status" value="1"/>
</dbReference>
<dbReference type="Pfam" id="PF02225">
    <property type="entry name" value="PA"/>
    <property type="match status" value="1"/>
</dbReference>
<dbReference type="InterPro" id="IPR000209">
    <property type="entry name" value="Peptidase_S8/S53_dom"/>
</dbReference>
<name>A0ABY9TWG5_9GAMM</name>
<evidence type="ECO:0000256" key="4">
    <source>
        <dbReference type="ARBA" id="ARBA00022825"/>
    </source>
</evidence>
<dbReference type="InterPro" id="IPR010259">
    <property type="entry name" value="S8pro/Inhibitor_I9"/>
</dbReference>
<proteinExistence type="inferred from homology"/>
<evidence type="ECO:0000313" key="11">
    <source>
        <dbReference type="EMBL" id="WNC73098.1"/>
    </source>
</evidence>
<evidence type="ECO:0000256" key="1">
    <source>
        <dbReference type="ARBA" id="ARBA00011073"/>
    </source>
</evidence>
<dbReference type="PROSITE" id="PS00138">
    <property type="entry name" value="SUBTILASE_SER"/>
    <property type="match status" value="1"/>
</dbReference>
<keyword evidence="4 5" id="KW-0720">Serine protease</keyword>
<evidence type="ECO:0000259" key="7">
    <source>
        <dbReference type="Pfam" id="PF00082"/>
    </source>
</evidence>
<dbReference type="PANTHER" id="PTHR10795">
    <property type="entry name" value="PROPROTEIN CONVERTASE SUBTILISIN/KEXIN"/>
    <property type="match status" value="1"/>
</dbReference>
<reference evidence="12" key="1">
    <citation type="submission" date="2023-09" db="EMBL/GenBank/DDBJ databases">
        <authorList>
            <person name="Li S."/>
            <person name="Li X."/>
            <person name="Zhang C."/>
            <person name="Zhao Z."/>
        </authorList>
    </citation>
    <scope>NUCLEOTIDE SEQUENCE [LARGE SCALE GENOMIC DNA]</scope>
    <source>
        <strain evidence="12">SQ149</strain>
    </source>
</reference>
<feature type="compositionally biased region" description="Polar residues" evidence="6">
    <location>
        <begin position="218"/>
        <end position="231"/>
    </location>
</feature>
<keyword evidence="3 5" id="KW-0378">Hydrolase</keyword>
<evidence type="ECO:0000256" key="3">
    <source>
        <dbReference type="ARBA" id="ARBA00022801"/>
    </source>
</evidence>
<dbReference type="CDD" id="cd02120">
    <property type="entry name" value="PA_subtilisin_like"/>
    <property type="match status" value="1"/>
</dbReference>
<evidence type="ECO:0000256" key="5">
    <source>
        <dbReference type="PROSITE-ProRule" id="PRU01240"/>
    </source>
</evidence>
<dbReference type="EMBL" id="CP134145">
    <property type="protein sequence ID" value="WNC73098.1"/>
    <property type="molecule type" value="Genomic_DNA"/>
</dbReference>
<dbReference type="Gene3D" id="2.60.120.380">
    <property type="match status" value="1"/>
</dbReference>
<evidence type="ECO:0000313" key="12">
    <source>
        <dbReference type="Proteomes" id="UP001258994"/>
    </source>
</evidence>
<dbReference type="InterPro" id="IPR034197">
    <property type="entry name" value="Peptidases_S8_3"/>
</dbReference>
<comment type="similarity">
    <text evidence="1 5">Belongs to the peptidase S8 family.</text>
</comment>
<dbReference type="Pfam" id="PF00082">
    <property type="entry name" value="Peptidase_S8"/>
    <property type="match status" value="1"/>
</dbReference>
<dbReference type="Gene3D" id="3.30.70.80">
    <property type="entry name" value="Peptidase S8 propeptide/proteinase inhibitor I9"/>
    <property type="match status" value="1"/>
</dbReference>
<accession>A0ABY9TWG5</accession>
<dbReference type="Gene3D" id="3.40.50.200">
    <property type="entry name" value="Peptidase S8/S53 domain"/>
    <property type="match status" value="1"/>
</dbReference>
<dbReference type="EC" id="3.4.-.-" evidence="11"/>
<dbReference type="Gene3D" id="3.50.30.30">
    <property type="match status" value="1"/>
</dbReference>
<evidence type="ECO:0000259" key="10">
    <source>
        <dbReference type="Pfam" id="PF17766"/>
    </source>
</evidence>
<dbReference type="InterPro" id="IPR045051">
    <property type="entry name" value="SBT"/>
</dbReference>
<feature type="domain" description="Inhibitor I9" evidence="9">
    <location>
        <begin position="101"/>
        <end position="166"/>
    </location>
</feature>
<dbReference type="InterPro" id="IPR037045">
    <property type="entry name" value="S8pro/Inhibitor_I9_sf"/>
</dbReference>
<feature type="domain" description="Subtilisin-like protease fibronectin type-III" evidence="10">
    <location>
        <begin position="711"/>
        <end position="805"/>
    </location>
</feature>
<dbReference type="InterPro" id="IPR041469">
    <property type="entry name" value="Subtilisin-like_FN3"/>
</dbReference>
<dbReference type="PRINTS" id="PR00723">
    <property type="entry name" value="SUBTILISIN"/>
</dbReference>
<evidence type="ECO:0000259" key="8">
    <source>
        <dbReference type="Pfam" id="PF02225"/>
    </source>
</evidence>
<sequence>MNIFFKHLNKTSIKFVPQIYQISFAFVLTISCLISSSALAENIPAIDADSLIKSISSVKKSPENGVYLIRLKGNPIAAYNGGIKGLKATKPKPNKKFNPNSKHVIAYGDYLTNQHDTLLKELGSPKKIYSYKYAYNGFSAVLTSSQVAKLNSNSDVLSVVADEKLKPDTVSTASFLQLDGINSDGLWEHLGGKDFAGEDIIVGIIDSGVWPESESFSDRTGTNKNNKSNKLSYQQIPGWHGKCTPGESFPASSCNQKLIGAQWFNSGFGGDKLVKSQLPYEYASARDAAGHGSHTMSTAAGNSEVEVSINGTNIGVATGMAPRARVAAYKVCWGYSGEGGCFGSDSVAAIDQAVADGVDVLNFSISGSSTSFMDQVEIAFLFAADAGIFVAASAGNSGPDASTVAHNSPWLTTVAASTHDRGWGAIITTNGDGVEHEGVSLGDGVGPAEMVYSLKAAADGKDLEQVRECFPGTLDAEIVAGKIVVCDRGSIARVDKSKAVAMAGGIGMVLANVSPSSLNADFHSVPSIHVDVDTGNILRAYAINNGTDGGSLSAGSAVTNEAPMVAEFSSRGPALAGSGDLLKPDIMAPGVDVIAAVSPPGNGGESFSAYSGTSMSSPHMAGLAALMKQAHPTWSPAAIKSAFMTTATQTTNEGNLIPGTPFAYGAGAVQPNKAVNPGLVYDAGWNDWFWFLCGTGAIPTICPPGSPDPSNMNYPSIAIGSLAGNQTVTRTVTSVSDAYAVYTPVVDGLEGIMVSFDPKVIKILPGESVTYEVTFSNVDAAIDTYATGGISWVDGTQIVRSPVAIKPVKLAAPAEVFSDGAEGSLSFDITFGYSGNYSAMPLGLVPAATIDGNVEDDPSNDFNVAIQTCDFDGGFPFVCTGITWHVVLASVDADMVRISLFDEYTDGVDDLDLYVWDAEEKFVGSSGNGTSAEQVDIAGAGSPFYLVAVHGWQTDGVEANYSLFSWAPAADEDNMTVTAPTSAVLGTTETITVEWEGLDAKKYLGVITHSDGSVFKRTLVNIQND</sequence>
<dbReference type="InterPro" id="IPR015500">
    <property type="entry name" value="Peptidase_S8_subtilisin-rel"/>
</dbReference>
<dbReference type="InterPro" id="IPR036852">
    <property type="entry name" value="Peptidase_S8/S53_dom_sf"/>
</dbReference>
<feature type="domain" description="PA" evidence="8">
    <location>
        <begin position="475"/>
        <end position="538"/>
    </location>
</feature>
<feature type="active site" description="Charge relay system" evidence="5">
    <location>
        <position position="614"/>
    </location>
</feature>
<dbReference type="Gene3D" id="2.60.40.2310">
    <property type="match status" value="1"/>
</dbReference>
<dbReference type="Pfam" id="PF05922">
    <property type="entry name" value="Inhibitor_I9"/>
    <property type="match status" value="1"/>
</dbReference>
<dbReference type="GO" id="GO:0016787">
    <property type="term" value="F:hydrolase activity"/>
    <property type="evidence" value="ECO:0007669"/>
    <property type="project" value="UniProtKB-KW"/>
</dbReference>
<dbReference type="Pfam" id="PF17766">
    <property type="entry name" value="fn3_6"/>
    <property type="match status" value="1"/>
</dbReference>
<protein>
    <submittedName>
        <fullName evidence="11">S8 family peptidase</fullName>
        <ecNumber evidence="11">3.4.-.-</ecNumber>
    </submittedName>
</protein>
<feature type="active site" description="Charge relay system" evidence="5">
    <location>
        <position position="206"/>
    </location>
</feature>
<evidence type="ECO:0000259" key="9">
    <source>
        <dbReference type="Pfam" id="PF05922"/>
    </source>
</evidence>
<evidence type="ECO:0000256" key="2">
    <source>
        <dbReference type="ARBA" id="ARBA00022670"/>
    </source>
</evidence>